<dbReference type="GO" id="GO:0046983">
    <property type="term" value="F:protein dimerization activity"/>
    <property type="evidence" value="ECO:0007669"/>
    <property type="project" value="InterPro"/>
</dbReference>
<gene>
    <name evidence="2" type="ORF">CU097_010509</name>
</gene>
<dbReference type="EMBL" id="PJQL01001354">
    <property type="protein sequence ID" value="RCH89070.1"/>
    <property type="molecule type" value="Genomic_DNA"/>
</dbReference>
<evidence type="ECO:0008006" key="4">
    <source>
        <dbReference type="Google" id="ProtNLM"/>
    </source>
</evidence>
<dbReference type="Gene3D" id="4.10.280.10">
    <property type="entry name" value="Helix-loop-helix DNA-binding domain"/>
    <property type="match status" value="1"/>
</dbReference>
<evidence type="ECO:0000313" key="3">
    <source>
        <dbReference type="Proteomes" id="UP000252139"/>
    </source>
</evidence>
<name>A0A367JGK4_RHIAZ</name>
<feature type="region of interest" description="Disordered" evidence="1">
    <location>
        <begin position="101"/>
        <end position="126"/>
    </location>
</feature>
<sequence>MHSLTTQKMSISERRASYPIQERIKIYSPDSMAKKLHELEKQPNKLVLHGVNILNKNTLVNELSTLVPRSAENGGPKCHRAKVLRYAIDYIRAMQEENNQLRQQLGQSVSPPNSPPQQDIKMSFCP</sequence>
<dbReference type="Proteomes" id="UP000252139">
    <property type="component" value="Unassembled WGS sequence"/>
</dbReference>
<keyword evidence="3" id="KW-1185">Reference proteome</keyword>
<accession>A0A367JGK4</accession>
<dbReference type="AlphaFoldDB" id="A0A367JGK4"/>
<dbReference type="SUPFAM" id="SSF47459">
    <property type="entry name" value="HLH, helix-loop-helix DNA-binding domain"/>
    <property type="match status" value="1"/>
</dbReference>
<evidence type="ECO:0000256" key="1">
    <source>
        <dbReference type="SAM" id="MobiDB-lite"/>
    </source>
</evidence>
<reference evidence="2 3" key="1">
    <citation type="journal article" date="2018" name="G3 (Bethesda)">
        <title>Phylogenetic and Phylogenomic Definition of Rhizopus Species.</title>
        <authorList>
            <person name="Gryganskyi A.P."/>
            <person name="Golan J."/>
            <person name="Dolatabadi S."/>
            <person name="Mondo S."/>
            <person name="Robb S."/>
            <person name="Idnurm A."/>
            <person name="Muszewska A."/>
            <person name="Steczkiewicz K."/>
            <person name="Masonjones S."/>
            <person name="Liao H.L."/>
            <person name="Gajdeczka M.T."/>
            <person name="Anike F."/>
            <person name="Vuek A."/>
            <person name="Anishchenko I.M."/>
            <person name="Voigt K."/>
            <person name="de Hoog G.S."/>
            <person name="Smith M.E."/>
            <person name="Heitman J."/>
            <person name="Vilgalys R."/>
            <person name="Stajich J.E."/>
        </authorList>
    </citation>
    <scope>NUCLEOTIDE SEQUENCE [LARGE SCALE GENOMIC DNA]</scope>
    <source>
        <strain evidence="2 3">CBS 357.93</strain>
    </source>
</reference>
<evidence type="ECO:0000313" key="2">
    <source>
        <dbReference type="EMBL" id="RCH89070.1"/>
    </source>
</evidence>
<dbReference type="OrthoDB" id="690068at2759"/>
<dbReference type="STRING" id="86630.A0A367JGK4"/>
<organism evidence="2 3">
    <name type="scientific">Rhizopus azygosporus</name>
    <name type="common">Rhizopus microsporus var. azygosporus</name>
    <dbReference type="NCBI Taxonomy" id="86630"/>
    <lineage>
        <taxon>Eukaryota</taxon>
        <taxon>Fungi</taxon>
        <taxon>Fungi incertae sedis</taxon>
        <taxon>Mucoromycota</taxon>
        <taxon>Mucoromycotina</taxon>
        <taxon>Mucoromycetes</taxon>
        <taxon>Mucorales</taxon>
        <taxon>Mucorineae</taxon>
        <taxon>Rhizopodaceae</taxon>
        <taxon>Rhizopus</taxon>
    </lineage>
</organism>
<protein>
    <recommendedName>
        <fullName evidence="4">BHLH domain-containing protein</fullName>
    </recommendedName>
</protein>
<proteinExistence type="predicted"/>
<comment type="caution">
    <text evidence="2">The sequence shown here is derived from an EMBL/GenBank/DDBJ whole genome shotgun (WGS) entry which is preliminary data.</text>
</comment>
<dbReference type="InterPro" id="IPR036638">
    <property type="entry name" value="HLH_DNA-bd_sf"/>
</dbReference>